<dbReference type="KEGG" id="dge:Dgeo_2689"/>
<dbReference type="EMBL" id="CP000358">
    <property type="protein sequence ID" value="ABF44122.1"/>
    <property type="molecule type" value="Genomic_DNA"/>
</dbReference>
<geneLocation type="plasmid" evidence="2 3">
    <name>pDGEO01</name>
</geneLocation>
<gene>
    <name evidence="2" type="ordered locus">Dgeo_2689</name>
</gene>
<dbReference type="Proteomes" id="UP000002431">
    <property type="component" value="Plasmid pDGEO01"/>
</dbReference>
<evidence type="ECO:0000313" key="2">
    <source>
        <dbReference type="EMBL" id="ABF44122.1"/>
    </source>
</evidence>
<dbReference type="SUPFAM" id="SSF51430">
    <property type="entry name" value="NAD(P)-linked oxidoreductase"/>
    <property type="match status" value="1"/>
</dbReference>
<dbReference type="PANTHER" id="PTHR43364">
    <property type="entry name" value="NADH-SPECIFIC METHYLGLYOXAL REDUCTASE-RELATED"/>
    <property type="match status" value="1"/>
</dbReference>
<dbReference type="Pfam" id="PF00248">
    <property type="entry name" value="Aldo_ket_red"/>
    <property type="match status" value="1"/>
</dbReference>
<name>Q1J312_DEIGD</name>
<dbReference type="InterPro" id="IPR036812">
    <property type="entry name" value="NAD(P)_OxRdtase_dom_sf"/>
</dbReference>
<dbReference type="HOGENOM" id="CLU_023205_16_2_0"/>
<reference evidence="2" key="1">
    <citation type="submission" date="2006-04" db="EMBL/GenBank/DDBJ databases">
        <title>Complete sequence of plasmid1 pDGEO01 of Deinococcus geothermalis DSM 11300.</title>
        <authorList>
            <consortium name="US DOE Joint Genome Institute"/>
            <person name="Copeland A."/>
            <person name="Lucas S."/>
            <person name="Lapidus A."/>
            <person name="Barry K."/>
            <person name="Detter J.C."/>
            <person name="Glavina del Rio T."/>
            <person name="Hammon N."/>
            <person name="Israni S."/>
            <person name="Dalin E."/>
            <person name="Tice H."/>
            <person name="Pitluck S."/>
            <person name="Brettin T."/>
            <person name="Bruce D."/>
            <person name="Han C."/>
            <person name="Tapia R."/>
            <person name="Saunders E."/>
            <person name="Gilna P."/>
            <person name="Schmutz J."/>
            <person name="Larimer F."/>
            <person name="Land M."/>
            <person name="Hauser L."/>
            <person name="Kyrpides N."/>
            <person name="Kim E."/>
            <person name="Daly M.J."/>
            <person name="Fredrickson J.K."/>
            <person name="Makarova K.S."/>
            <person name="Gaidamakova E.K."/>
            <person name="Zhai M."/>
            <person name="Richardson P."/>
        </authorList>
    </citation>
    <scope>NUCLEOTIDE SEQUENCE</scope>
    <source>
        <strain evidence="2">DSM 11300</strain>
        <plasmid evidence="2">pDGEO01</plasmid>
    </source>
</reference>
<evidence type="ECO:0000259" key="1">
    <source>
        <dbReference type="Pfam" id="PF00248"/>
    </source>
</evidence>
<keyword evidence="2" id="KW-0614">Plasmid</keyword>
<protein>
    <submittedName>
        <fullName evidence="2">Oxidoreductase transmembrane protein</fullName>
    </submittedName>
</protein>
<dbReference type="AlphaFoldDB" id="Q1J312"/>
<proteinExistence type="predicted"/>
<keyword evidence="2" id="KW-0812">Transmembrane</keyword>
<dbReference type="eggNOG" id="COG0667">
    <property type="taxonomic scope" value="Bacteria"/>
</dbReference>
<dbReference type="Gene3D" id="3.20.20.100">
    <property type="entry name" value="NADP-dependent oxidoreductase domain"/>
    <property type="match status" value="1"/>
</dbReference>
<organism evidence="2 3">
    <name type="scientific">Deinococcus geothermalis (strain DSM 11300 / CIP 105573 / AG-3a)</name>
    <dbReference type="NCBI Taxonomy" id="319795"/>
    <lineage>
        <taxon>Bacteria</taxon>
        <taxon>Thermotogati</taxon>
        <taxon>Deinococcota</taxon>
        <taxon>Deinococci</taxon>
        <taxon>Deinococcales</taxon>
        <taxon>Deinococcaceae</taxon>
        <taxon>Deinococcus</taxon>
    </lineage>
</organism>
<sequence>MPVCPPEERMTIYRKLGRSGLHLFPIGLGSMQIGWSADEQTAFDILDAYFGAGGNFIDTADIYTTWTPGNPGGVSEAIIGRWMKSRGNRRDLVIATKVRGPMGEFGRDGRKSIHQREGLSRRWMLQACEDSLRRLGVDHIDLY</sequence>
<accession>Q1J312</accession>
<keyword evidence="2" id="KW-0472">Membrane</keyword>
<dbReference type="GO" id="GO:0005829">
    <property type="term" value="C:cytosol"/>
    <property type="evidence" value="ECO:0007669"/>
    <property type="project" value="TreeGrafter"/>
</dbReference>
<dbReference type="PANTHER" id="PTHR43364:SF6">
    <property type="entry name" value="OXIDOREDUCTASE-RELATED"/>
    <property type="match status" value="1"/>
</dbReference>
<evidence type="ECO:0000313" key="3">
    <source>
        <dbReference type="Proteomes" id="UP000002431"/>
    </source>
</evidence>
<dbReference type="InterPro" id="IPR050523">
    <property type="entry name" value="AKR_Detox_Biosynth"/>
</dbReference>
<dbReference type="InterPro" id="IPR023210">
    <property type="entry name" value="NADP_OxRdtase_dom"/>
</dbReference>
<keyword evidence="3" id="KW-1185">Reference proteome</keyword>
<feature type="domain" description="NADP-dependent oxidoreductase" evidence="1">
    <location>
        <begin position="25"/>
        <end position="143"/>
    </location>
</feature>